<protein>
    <submittedName>
        <fullName evidence="5">Winged helix-turn-helix domain-containing protein</fullName>
    </submittedName>
</protein>
<accession>A0ABW5G1K8</accession>
<name>A0ABW5G1K8_9PSEU</name>
<feature type="domain" description="HTH gntR-type" evidence="4">
    <location>
        <begin position="25"/>
        <end position="93"/>
    </location>
</feature>
<dbReference type="InterPro" id="IPR050679">
    <property type="entry name" value="Bact_HTH_transcr_reg"/>
</dbReference>
<dbReference type="InterPro" id="IPR000524">
    <property type="entry name" value="Tscrpt_reg_HTH_GntR"/>
</dbReference>
<dbReference type="CDD" id="cd07377">
    <property type="entry name" value="WHTH_GntR"/>
    <property type="match status" value="1"/>
</dbReference>
<dbReference type="SMART" id="SM00345">
    <property type="entry name" value="HTH_GNTR"/>
    <property type="match status" value="1"/>
</dbReference>
<evidence type="ECO:0000256" key="3">
    <source>
        <dbReference type="ARBA" id="ARBA00023163"/>
    </source>
</evidence>
<keyword evidence="2" id="KW-0238">DNA-binding</keyword>
<organism evidence="5 6">
    <name type="scientific">Amycolatopsis pigmentata</name>
    <dbReference type="NCBI Taxonomy" id="450801"/>
    <lineage>
        <taxon>Bacteria</taxon>
        <taxon>Bacillati</taxon>
        <taxon>Actinomycetota</taxon>
        <taxon>Actinomycetes</taxon>
        <taxon>Pseudonocardiales</taxon>
        <taxon>Pseudonocardiaceae</taxon>
        <taxon>Amycolatopsis</taxon>
    </lineage>
</organism>
<keyword evidence="3" id="KW-0804">Transcription</keyword>
<evidence type="ECO:0000256" key="2">
    <source>
        <dbReference type="ARBA" id="ARBA00023125"/>
    </source>
</evidence>
<keyword evidence="6" id="KW-1185">Reference proteome</keyword>
<dbReference type="Pfam" id="PF00392">
    <property type="entry name" value="GntR"/>
    <property type="match status" value="1"/>
</dbReference>
<keyword evidence="1" id="KW-0805">Transcription regulation</keyword>
<dbReference type="Gene3D" id="1.10.10.10">
    <property type="entry name" value="Winged helix-like DNA-binding domain superfamily/Winged helix DNA-binding domain"/>
    <property type="match status" value="1"/>
</dbReference>
<evidence type="ECO:0000256" key="1">
    <source>
        <dbReference type="ARBA" id="ARBA00023015"/>
    </source>
</evidence>
<reference evidence="6" key="1">
    <citation type="journal article" date="2019" name="Int. J. Syst. Evol. Microbiol.">
        <title>The Global Catalogue of Microorganisms (GCM) 10K type strain sequencing project: providing services to taxonomists for standard genome sequencing and annotation.</title>
        <authorList>
            <consortium name="The Broad Institute Genomics Platform"/>
            <consortium name="The Broad Institute Genome Sequencing Center for Infectious Disease"/>
            <person name="Wu L."/>
            <person name="Ma J."/>
        </authorList>
    </citation>
    <scope>NUCLEOTIDE SEQUENCE [LARGE SCALE GENOMIC DNA]</scope>
    <source>
        <strain evidence="6">CGMCC 4.7645</strain>
    </source>
</reference>
<dbReference type="RefSeq" id="WP_378267984.1">
    <property type="nucleotide sequence ID" value="NZ_JBHUKR010000015.1"/>
</dbReference>
<comment type="caution">
    <text evidence="5">The sequence shown here is derived from an EMBL/GenBank/DDBJ whole genome shotgun (WGS) entry which is preliminary data.</text>
</comment>
<sequence>MAEQLTDEVTMDVDVRFDPDGEPQRYIYERLAAHLAGLIRSGKLKPKSLLPAEQRLADGCGVSLGTARHATRLLREQGLIVTVRSKGSFVCDASAWKDS</sequence>
<dbReference type="Proteomes" id="UP001597417">
    <property type="component" value="Unassembled WGS sequence"/>
</dbReference>
<evidence type="ECO:0000313" key="6">
    <source>
        <dbReference type="Proteomes" id="UP001597417"/>
    </source>
</evidence>
<dbReference type="EMBL" id="JBHUKR010000015">
    <property type="protein sequence ID" value="MFD2419962.1"/>
    <property type="molecule type" value="Genomic_DNA"/>
</dbReference>
<evidence type="ECO:0000313" key="5">
    <source>
        <dbReference type="EMBL" id="MFD2419962.1"/>
    </source>
</evidence>
<dbReference type="PROSITE" id="PS50949">
    <property type="entry name" value="HTH_GNTR"/>
    <property type="match status" value="1"/>
</dbReference>
<gene>
    <name evidence="5" type="ORF">ACFSXZ_26900</name>
</gene>
<dbReference type="SUPFAM" id="SSF46785">
    <property type="entry name" value="Winged helix' DNA-binding domain"/>
    <property type="match status" value="1"/>
</dbReference>
<dbReference type="PANTHER" id="PTHR44846:SF17">
    <property type="entry name" value="GNTR-FAMILY TRANSCRIPTIONAL REGULATOR"/>
    <property type="match status" value="1"/>
</dbReference>
<dbReference type="InterPro" id="IPR036390">
    <property type="entry name" value="WH_DNA-bd_sf"/>
</dbReference>
<dbReference type="InterPro" id="IPR036388">
    <property type="entry name" value="WH-like_DNA-bd_sf"/>
</dbReference>
<evidence type="ECO:0000259" key="4">
    <source>
        <dbReference type="PROSITE" id="PS50949"/>
    </source>
</evidence>
<proteinExistence type="predicted"/>
<dbReference type="PANTHER" id="PTHR44846">
    <property type="entry name" value="MANNOSYL-D-GLYCERATE TRANSPORT/METABOLISM SYSTEM REPRESSOR MNGR-RELATED"/>
    <property type="match status" value="1"/>
</dbReference>